<name>A0AAN9MZK4_CANGL</name>
<comment type="caution">
    <text evidence="1">The sequence shown here is derived from an EMBL/GenBank/DDBJ whole genome shotgun (WGS) entry which is preliminary data.</text>
</comment>
<dbReference type="AlphaFoldDB" id="A0AAN9MZK4"/>
<accession>A0AAN9MZK4</accession>
<evidence type="ECO:0000313" key="2">
    <source>
        <dbReference type="Proteomes" id="UP001367508"/>
    </source>
</evidence>
<evidence type="ECO:0000313" key="1">
    <source>
        <dbReference type="EMBL" id="KAK7361222.1"/>
    </source>
</evidence>
<protein>
    <submittedName>
        <fullName evidence="1">Uncharacterized protein</fullName>
    </submittedName>
</protein>
<keyword evidence="2" id="KW-1185">Reference proteome</keyword>
<gene>
    <name evidence="1" type="ORF">VNO77_03270</name>
</gene>
<proteinExistence type="predicted"/>
<organism evidence="1 2">
    <name type="scientific">Canavalia gladiata</name>
    <name type="common">Sword bean</name>
    <name type="synonym">Dolichos gladiatus</name>
    <dbReference type="NCBI Taxonomy" id="3824"/>
    <lineage>
        <taxon>Eukaryota</taxon>
        <taxon>Viridiplantae</taxon>
        <taxon>Streptophyta</taxon>
        <taxon>Embryophyta</taxon>
        <taxon>Tracheophyta</taxon>
        <taxon>Spermatophyta</taxon>
        <taxon>Magnoliopsida</taxon>
        <taxon>eudicotyledons</taxon>
        <taxon>Gunneridae</taxon>
        <taxon>Pentapetalae</taxon>
        <taxon>rosids</taxon>
        <taxon>fabids</taxon>
        <taxon>Fabales</taxon>
        <taxon>Fabaceae</taxon>
        <taxon>Papilionoideae</taxon>
        <taxon>50 kb inversion clade</taxon>
        <taxon>NPAAA clade</taxon>
        <taxon>indigoferoid/millettioid clade</taxon>
        <taxon>Phaseoleae</taxon>
        <taxon>Canavalia</taxon>
    </lineage>
</organism>
<dbReference type="Proteomes" id="UP001367508">
    <property type="component" value="Unassembled WGS sequence"/>
</dbReference>
<dbReference type="EMBL" id="JAYMYQ010000001">
    <property type="protein sequence ID" value="KAK7361222.1"/>
    <property type="molecule type" value="Genomic_DNA"/>
</dbReference>
<reference evidence="1 2" key="1">
    <citation type="submission" date="2024-01" db="EMBL/GenBank/DDBJ databases">
        <title>The genomes of 5 underutilized Papilionoideae crops provide insights into root nodulation and disease resistanc.</title>
        <authorList>
            <person name="Jiang F."/>
        </authorList>
    </citation>
    <scope>NUCLEOTIDE SEQUENCE [LARGE SCALE GENOMIC DNA]</scope>
    <source>
        <strain evidence="1">LVBAO_FW01</strain>
        <tissue evidence="1">Leaves</tissue>
    </source>
</reference>
<sequence>MGSPNTLRFLNHSTYALANRFSWSRAKHARRMNVSQWTSWSALVQHIHTGHFQELVTLNEYSRHDSLGIYKMLEEVRTTKCEIQARLYDSVPIRKICDDQKVVLLADVARLEGFAMSGGRLGNEKQRSCSYHPVFVSLLYPCTWNVSRK</sequence>